<dbReference type="Gene3D" id="2.40.50.660">
    <property type="match status" value="1"/>
</dbReference>
<dbReference type="RefSeq" id="WP_023509385.1">
    <property type="nucleotide sequence ID" value="NZ_AWTC01000004.1"/>
</dbReference>
<proteinExistence type="predicted"/>
<dbReference type="PATRIC" id="fig|1395513.3.peg.1108"/>
<dbReference type="Pfam" id="PF10694">
    <property type="entry name" value="DUF2500"/>
    <property type="match status" value="1"/>
</dbReference>
<keyword evidence="1" id="KW-0812">Transmembrane</keyword>
<dbReference type="STRING" id="1395513.P343_05430"/>
<dbReference type="OrthoDB" id="282886at2"/>
<protein>
    <recommendedName>
        <fullName evidence="4">DUF2500 domain-containing protein</fullName>
    </recommendedName>
</protein>
<comment type="caution">
    <text evidence="2">The sequence shown here is derived from an EMBL/GenBank/DDBJ whole genome shotgun (WGS) entry which is preliminary data.</text>
</comment>
<accession>V6IYQ9</accession>
<dbReference type="Proteomes" id="UP000018296">
    <property type="component" value="Unassembled WGS sequence"/>
</dbReference>
<dbReference type="EMBL" id="AWTC01000004">
    <property type="protein sequence ID" value="EST12587.1"/>
    <property type="molecule type" value="Genomic_DNA"/>
</dbReference>
<keyword evidence="1" id="KW-1133">Transmembrane helix</keyword>
<name>V6IYQ9_9BACL</name>
<evidence type="ECO:0000313" key="3">
    <source>
        <dbReference type="Proteomes" id="UP000018296"/>
    </source>
</evidence>
<reference evidence="2 3" key="1">
    <citation type="journal article" date="2013" name="Genome Announc.">
        <title>Genome Sequence of Sporolactobacillus laevolacticus DSM442, an Efficient Polymer-Grade D-Lactate Producer from Agricultural Waste Cottonseed as a Nitrogen Source.</title>
        <authorList>
            <person name="Wang H."/>
            <person name="Wang L."/>
            <person name="Ju J."/>
            <person name="Yu B."/>
            <person name="Ma Y."/>
        </authorList>
    </citation>
    <scope>NUCLEOTIDE SEQUENCE [LARGE SCALE GENOMIC DNA]</scope>
    <source>
        <strain evidence="2 3">DSM 442</strain>
    </source>
</reference>
<dbReference type="AlphaFoldDB" id="V6IYQ9"/>
<organism evidence="2 3">
    <name type="scientific">Sporolactobacillus laevolacticus DSM 442</name>
    <dbReference type="NCBI Taxonomy" id="1395513"/>
    <lineage>
        <taxon>Bacteria</taxon>
        <taxon>Bacillati</taxon>
        <taxon>Bacillota</taxon>
        <taxon>Bacilli</taxon>
        <taxon>Bacillales</taxon>
        <taxon>Sporolactobacillaceae</taxon>
        <taxon>Sporolactobacillus</taxon>
    </lineage>
</organism>
<gene>
    <name evidence="2" type="ORF">P343_05430</name>
</gene>
<evidence type="ECO:0000256" key="1">
    <source>
        <dbReference type="SAM" id="Phobius"/>
    </source>
</evidence>
<keyword evidence="3" id="KW-1185">Reference proteome</keyword>
<evidence type="ECO:0000313" key="2">
    <source>
        <dbReference type="EMBL" id="EST12587.1"/>
    </source>
</evidence>
<sequence>MFDSPFGTFFDGMPVFFVIVFVIILAIVVITLIRNIMTWSSNNQQPRLNVEATVAGKRTRTSGGNQTAVSTHYYVTFEVASGDRMELKVSGQAYGLMAEGDQGTLQFQGTRYLDFQRSTDQRSDV</sequence>
<dbReference type="eggNOG" id="ENOG5032T7R">
    <property type="taxonomic scope" value="Bacteria"/>
</dbReference>
<feature type="transmembrane region" description="Helical" evidence="1">
    <location>
        <begin position="12"/>
        <end position="33"/>
    </location>
</feature>
<evidence type="ECO:0008006" key="4">
    <source>
        <dbReference type="Google" id="ProtNLM"/>
    </source>
</evidence>
<dbReference type="InterPro" id="IPR019635">
    <property type="entry name" value="DUF2500"/>
</dbReference>
<keyword evidence="1" id="KW-0472">Membrane</keyword>